<evidence type="ECO:0000256" key="1">
    <source>
        <dbReference type="ARBA" id="ARBA00001255"/>
    </source>
</evidence>
<comment type="caution">
    <text evidence="4">The sequence shown here is derived from an EMBL/GenBank/DDBJ whole genome shotgun (WGS) entry which is preliminary data.</text>
</comment>
<dbReference type="Pfam" id="PF03537">
    <property type="entry name" value="Glyco_hydro_114"/>
    <property type="match status" value="1"/>
</dbReference>
<dbReference type="InterPro" id="IPR004352">
    <property type="entry name" value="GH114_TIM-barrel"/>
</dbReference>
<dbReference type="AlphaFoldDB" id="A0A9P8Y0I5"/>
<gene>
    <name evidence="4" type="ORF">B0I36DRAFT_331672</name>
</gene>
<comment type="catalytic activity">
    <reaction evidence="1">
        <text>Hydrolysis of terminal, non-reducing alpha-D-galactose residues in alpha-D-galactosides, including galactose oligosaccharides, galactomannans and galactolipids.</text>
        <dbReference type="EC" id="3.2.1.22"/>
    </reaction>
</comment>
<keyword evidence="5" id="KW-1185">Reference proteome</keyword>
<evidence type="ECO:0000313" key="5">
    <source>
        <dbReference type="Proteomes" id="UP000756346"/>
    </source>
</evidence>
<sequence>MRHLDKLAGQGFVHPLGTWALIKPTVSSRDIADCDTAASTDFTKPINCILPIPAMLPLSSINTLLLLIASITHSAIATDAASVAPWRPTPGTPWQIILGGKINPSSPFIKQVSVVDGDLFTNTNNGADPKTIFGALHAQGKKIICYFSAGTYEPYRPDSGQYDKRDLGATLPEWPDERWVDIRSERVRAIIRARIELAAKMGCDGIDPDNMDGYANQNGGGFNPPLRKQDSIDLVRMMASHASSLGMATGLKNALAIIADVVDVVHFAVNEECASYNECTAMKPFIAKGKAVFHVEYPPAAGSDAGVATAAKRKKYCQPKGGEGFSTLIKTYDLDKWTQTCDGRVYKS</sequence>
<reference evidence="4" key="1">
    <citation type="journal article" date="2021" name="Nat. Commun.">
        <title>Genetic determinants of endophytism in the Arabidopsis root mycobiome.</title>
        <authorList>
            <person name="Mesny F."/>
            <person name="Miyauchi S."/>
            <person name="Thiergart T."/>
            <person name="Pickel B."/>
            <person name="Atanasova L."/>
            <person name="Karlsson M."/>
            <person name="Huettel B."/>
            <person name="Barry K.W."/>
            <person name="Haridas S."/>
            <person name="Chen C."/>
            <person name="Bauer D."/>
            <person name="Andreopoulos W."/>
            <person name="Pangilinan J."/>
            <person name="LaButti K."/>
            <person name="Riley R."/>
            <person name="Lipzen A."/>
            <person name="Clum A."/>
            <person name="Drula E."/>
            <person name="Henrissat B."/>
            <person name="Kohler A."/>
            <person name="Grigoriev I.V."/>
            <person name="Martin F.M."/>
            <person name="Hacquard S."/>
        </authorList>
    </citation>
    <scope>NUCLEOTIDE SEQUENCE</scope>
    <source>
        <strain evidence="4">MPI-CAGE-CH-0230</strain>
    </source>
</reference>
<evidence type="ECO:0000256" key="2">
    <source>
        <dbReference type="ARBA" id="ARBA00012755"/>
    </source>
</evidence>
<dbReference type="Proteomes" id="UP000756346">
    <property type="component" value="Unassembled WGS sequence"/>
</dbReference>
<dbReference type="GeneID" id="70184561"/>
<dbReference type="EC" id="3.2.1.22" evidence="2"/>
<evidence type="ECO:0000313" key="4">
    <source>
        <dbReference type="EMBL" id="KAH7024592.1"/>
    </source>
</evidence>
<dbReference type="SUPFAM" id="SSF51445">
    <property type="entry name" value="(Trans)glycosidases"/>
    <property type="match status" value="1"/>
</dbReference>
<dbReference type="InterPro" id="IPR017853">
    <property type="entry name" value="GH"/>
</dbReference>
<name>A0A9P8Y0I5_9PEZI</name>
<proteinExistence type="predicted"/>
<organism evidence="4 5">
    <name type="scientific">Microdochium trichocladiopsis</name>
    <dbReference type="NCBI Taxonomy" id="1682393"/>
    <lineage>
        <taxon>Eukaryota</taxon>
        <taxon>Fungi</taxon>
        <taxon>Dikarya</taxon>
        <taxon>Ascomycota</taxon>
        <taxon>Pezizomycotina</taxon>
        <taxon>Sordariomycetes</taxon>
        <taxon>Xylariomycetidae</taxon>
        <taxon>Xylariales</taxon>
        <taxon>Microdochiaceae</taxon>
        <taxon>Microdochium</taxon>
    </lineage>
</organism>
<dbReference type="Gene3D" id="3.20.20.70">
    <property type="entry name" value="Aldolase class I"/>
    <property type="match status" value="1"/>
</dbReference>
<evidence type="ECO:0000259" key="3">
    <source>
        <dbReference type="Pfam" id="PF03537"/>
    </source>
</evidence>
<dbReference type="OrthoDB" id="2108802at2759"/>
<dbReference type="PANTHER" id="PTHR35273:SF2">
    <property type="entry name" value="ALPHA-GALACTOSIDASE"/>
    <property type="match status" value="1"/>
</dbReference>
<dbReference type="GO" id="GO:0004557">
    <property type="term" value="F:alpha-galactosidase activity"/>
    <property type="evidence" value="ECO:0007669"/>
    <property type="project" value="UniProtKB-EC"/>
</dbReference>
<feature type="domain" description="Glycoside-hydrolase family GH114 TIM-barrel" evidence="3">
    <location>
        <begin position="94"/>
        <end position="337"/>
    </location>
</feature>
<protein>
    <recommendedName>
        <fullName evidence="2">alpha-galactosidase</fullName>
        <ecNumber evidence="2">3.2.1.22</ecNumber>
    </recommendedName>
</protein>
<accession>A0A9P8Y0I5</accession>
<dbReference type="PANTHER" id="PTHR35273">
    <property type="entry name" value="ALPHA-1,4 POLYGALACTOSAMINIDASE, PUTATIVE (AFU_ORTHOLOGUE AFUA_3G07890)-RELATED"/>
    <property type="match status" value="1"/>
</dbReference>
<dbReference type="InterPro" id="IPR013785">
    <property type="entry name" value="Aldolase_TIM"/>
</dbReference>
<keyword evidence="4" id="KW-0378">Hydrolase</keyword>
<dbReference type="RefSeq" id="XP_046008140.1">
    <property type="nucleotide sequence ID" value="XM_046155015.1"/>
</dbReference>
<dbReference type="EMBL" id="JAGTJQ010000009">
    <property type="protein sequence ID" value="KAH7024592.1"/>
    <property type="molecule type" value="Genomic_DNA"/>
</dbReference>